<dbReference type="Proteomes" id="UP000801428">
    <property type="component" value="Unassembled WGS sequence"/>
</dbReference>
<dbReference type="InterPro" id="IPR001223">
    <property type="entry name" value="Glyco_hydro18_cat"/>
</dbReference>
<name>A0A9P4WAE4_CURKU</name>
<dbReference type="GO" id="GO:0005975">
    <property type="term" value="P:carbohydrate metabolic process"/>
    <property type="evidence" value="ECO:0007669"/>
    <property type="project" value="InterPro"/>
</dbReference>
<dbReference type="EMBL" id="SWKU01000017">
    <property type="protein sequence ID" value="KAF2999491.1"/>
    <property type="molecule type" value="Genomic_DNA"/>
</dbReference>
<dbReference type="Gene3D" id="3.20.20.80">
    <property type="entry name" value="Glycosidases"/>
    <property type="match status" value="1"/>
</dbReference>
<gene>
    <name evidence="4" type="ORF">E8E13_008711</name>
</gene>
<evidence type="ECO:0000313" key="4">
    <source>
        <dbReference type="EMBL" id="KAF2999491.1"/>
    </source>
</evidence>
<sequence>MSPAVTPQPLFLALLFLVLHVIILMAFCQSWTSKSNTVSTQSTPSCGKDSGTASRKIAYYQGWNTRRRPCDKVWPADIVTTGLTHLIFSFATIEPNTFDVVPMHLDDEKLYTDFLALKDGSKKWIGIGGWEFSAPGSTHHTWSDMASSKANRDAFITSLLKFLDEWNFSGVDIDWEWPGAESRGGNPSNDKQNYGSLLTELREALGSRGLSIALPAHTSI</sequence>
<dbReference type="SUPFAM" id="SSF51445">
    <property type="entry name" value="(Trans)glycosidases"/>
    <property type="match status" value="1"/>
</dbReference>
<dbReference type="PANTHER" id="PTHR11177:SF333">
    <property type="entry name" value="CHITINASE"/>
    <property type="match status" value="1"/>
</dbReference>
<dbReference type="AlphaFoldDB" id="A0A9P4WAE4"/>
<dbReference type="GO" id="GO:0008843">
    <property type="term" value="F:endochitinase activity"/>
    <property type="evidence" value="ECO:0007669"/>
    <property type="project" value="UniProtKB-EC"/>
</dbReference>
<dbReference type="CDD" id="cd00598">
    <property type="entry name" value="GH18_chitinase-like"/>
    <property type="match status" value="1"/>
</dbReference>
<reference evidence="4" key="1">
    <citation type="submission" date="2019-04" db="EMBL/GenBank/DDBJ databases">
        <title>Sequencing of skin fungus with MAO and IRED activity.</title>
        <authorList>
            <person name="Marsaioli A.J."/>
            <person name="Bonatto J.M.C."/>
            <person name="Reis Junior O."/>
        </authorList>
    </citation>
    <scope>NUCLEOTIDE SEQUENCE</scope>
    <source>
        <strain evidence="4">30M1</strain>
    </source>
</reference>
<keyword evidence="2" id="KW-0732">Signal</keyword>
<dbReference type="InterPro" id="IPR011583">
    <property type="entry name" value="Chitinase_II/V-like_cat"/>
</dbReference>
<dbReference type="OrthoDB" id="73875at2759"/>
<protein>
    <recommendedName>
        <fullName evidence="1">chitinase</fullName>
        <ecNumber evidence="1">3.2.1.14</ecNumber>
    </recommendedName>
</protein>
<dbReference type="InterPro" id="IPR017853">
    <property type="entry name" value="GH"/>
</dbReference>
<dbReference type="PANTHER" id="PTHR11177">
    <property type="entry name" value="CHITINASE"/>
    <property type="match status" value="1"/>
</dbReference>
<dbReference type="PROSITE" id="PS51910">
    <property type="entry name" value="GH18_2"/>
    <property type="match status" value="1"/>
</dbReference>
<dbReference type="Pfam" id="PF00704">
    <property type="entry name" value="Glyco_hydro_18"/>
    <property type="match status" value="1"/>
</dbReference>
<keyword evidence="5" id="KW-1185">Reference proteome</keyword>
<evidence type="ECO:0000256" key="2">
    <source>
        <dbReference type="SAM" id="SignalP"/>
    </source>
</evidence>
<feature type="signal peptide" evidence="2">
    <location>
        <begin position="1"/>
        <end position="28"/>
    </location>
</feature>
<dbReference type="GO" id="GO:0008061">
    <property type="term" value="F:chitin binding"/>
    <property type="evidence" value="ECO:0007669"/>
    <property type="project" value="InterPro"/>
</dbReference>
<feature type="chain" id="PRO_5040476626" description="chitinase" evidence="2">
    <location>
        <begin position="29"/>
        <end position="220"/>
    </location>
</feature>
<comment type="caution">
    <text evidence="4">The sequence shown here is derived from an EMBL/GenBank/DDBJ whole genome shotgun (WGS) entry which is preliminary data.</text>
</comment>
<evidence type="ECO:0000259" key="3">
    <source>
        <dbReference type="PROSITE" id="PS51910"/>
    </source>
</evidence>
<dbReference type="SMART" id="SM00636">
    <property type="entry name" value="Glyco_18"/>
    <property type="match status" value="1"/>
</dbReference>
<dbReference type="InterPro" id="IPR050314">
    <property type="entry name" value="Glycosyl_Hydrlase_18"/>
</dbReference>
<proteinExistence type="predicted"/>
<evidence type="ECO:0000313" key="5">
    <source>
        <dbReference type="Proteomes" id="UP000801428"/>
    </source>
</evidence>
<organism evidence="4 5">
    <name type="scientific">Curvularia kusanoi</name>
    <name type="common">Cochliobolus kusanoi</name>
    <dbReference type="NCBI Taxonomy" id="90978"/>
    <lineage>
        <taxon>Eukaryota</taxon>
        <taxon>Fungi</taxon>
        <taxon>Dikarya</taxon>
        <taxon>Ascomycota</taxon>
        <taxon>Pezizomycotina</taxon>
        <taxon>Dothideomycetes</taxon>
        <taxon>Pleosporomycetidae</taxon>
        <taxon>Pleosporales</taxon>
        <taxon>Pleosporineae</taxon>
        <taxon>Pleosporaceae</taxon>
        <taxon>Curvularia</taxon>
    </lineage>
</organism>
<evidence type="ECO:0000256" key="1">
    <source>
        <dbReference type="ARBA" id="ARBA00012729"/>
    </source>
</evidence>
<dbReference type="EC" id="3.2.1.14" evidence="1"/>
<accession>A0A9P4WAE4</accession>
<feature type="domain" description="GH18" evidence="3">
    <location>
        <begin position="54"/>
        <end position="220"/>
    </location>
</feature>